<dbReference type="EMBL" id="JACOGC010000001">
    <property type="protein sequence ID" value="MBC3884377.1"/>
    <property type="molecule type" value="Genomic_DNA"/>
</dbReference>
<proteinExistence type="predicted"/>
<accession>A0ABR6YKF4</accession>
<comment type="caution">
    <text evidence="1">The sequence shown here is derived from an EMBL/GenBank/DDBJ whole genome shotgun (WGS) entry which is preliminary data.</text>
</comment>
<organism evidence="1 2">
    <name type="scientific">Undibacterium griseum</name>
    <dbReference type="NCBI Taxonomy" id="2762295"/>
    <lineage>
        <taxon>Bacteria</taxon>
        <taxon>Pseudomonadati</taxon>
        <taxon>Pseudomonadota</taxon>
        <taxon>Betaproteobacteria</taxon>
        <taxon>Burkholderiales</taxon>
        <taxon>Oxalobacteraceae</taxon>
        <taxon>Undibacterium</taxon>
    </lineage>
</organism>
<evidence type="ECO:0000313" key="1">
    <source>
        <dbReference type="EMBL" id="MBC3884377.1"/>
    </source>
</evidence>
<keyword evidence="2" id="KW-1185">Reference proteome</keyword>
<reference evidence="1 2" key="1">
    <citation type="submission" date="2020-08" db="EMBL/GenBank/DDBJ databases">
        <title>Novel species isolated from subtropical streams in China.</title>
        <authorList>
            <person name="Lu H."/>
        </authorList>
    </citation>
    <scope>NUCLEOTIDE SEQUENCE [LARGE SCALE GENOMIC DNA]</scope>
    <source>
        <strain evidence="1 2">FT31W</strain>
    </source>
</reference>
<evidence type="ECO:0000313" key="2">
    <source>
        <dbReference type="Proteomes" id="UP000613113"/>
    </source>
</evidence>
<name>A0ABR6YKF4_9BURK</name>
<dbReference type="RefSeq" id="WP_186861963.1">
    <property type="nucleotide sequence ID" value="NZ_JACOGC010000001.1"/>
</dbReference>
<dbReference type="Proteomes" id="UP000613113">
    <property type="component" value="Unassembled WGS sequence"/>
</dbReference>
<dbReference type="InterPro" id="IPR045929">
    <property type="entry name" value="DUF6348"/>
</dbReference>
<dbReference type="Pfam" id="PF19875">
    <property type="entry name" value="DUF6348"/>
    <property type="match status" value="1"/>
</dbReference>
<gene>
    <name evidence="1" type="ORF">H8K27_04465</name>
</gene>
<protein>
    <submittedName>
        <fullName evidence="1">Uncharacterized protein</fullName>
    </submittedName>
</protein>
<sequence length="267" mass="29520">MSIFERLKNKFTPASRDHLLFRPSVNSDPALLAAMTTALRTAAIPFESTEQNLHVRLPDGLIFSAEAVERVALGDGRVRICIKIAGWHADYFPQGIAEYQHALGSSEESAIQEAFKNWVNMDLPVLQDAVSLTPSACTMIQLQVPAAPETIATSRQVILGPVAHLASRPAQRAEEHPFCPCCLLTECMPVLHDLLQTNAFLGVRLFVSRDQLGKLAVDCRVNGEDFPAATEPLIAYAAKWQDRGLEFRKQYLMIRSAREIPAATVRD</sequence>